<organism evidence="3 4">
    <name type="scientific">Cystoisospora suis</name>
    <dbReference type="NCBI Taxonomy" id="483139"/>
    <lineage>
        <taxon>Eukaryota</taxon>
        <taxon>Sar</taxon>
        <taxon>Alveolata</taxon>
        <taxon>Apicomplexa</taxon>
        <taxon>Conoidasida</taxon>
        <taxon>Coccidia</taxon>
        <taxon>Eucoccidiorida</taxon>
        <taxon>Eimeriorina</taxon>
        <taxon>Sarcocystidae</taxon>
        <taxon>Cystoisospora</taxon>
    </lineage>
</organism>
<evidence type="ECO:0000313" key="4">
    <source>
        <dbReference type="Proteomes" id="UP000221165"/>
    </source>
</evidence>
<dbReference type="Proteomes" id="UP000221165">
    <property type="component" value="Unassembled WGS sequence"/>
</dbReference>
<feature type="compositionally biased region" description="Basic and acidic residues" evidence="1">
    <location>
        <begin position="969"/>
        <end position="985"/>
    </location>
</feature>
<keyword evidence="2" id="KW-0812">Transmembrane</keyword>
<feature type="compositionally biased region" description="Low complexity" evidence="1">
    <location>
        <begin position="623"/>
        <end position="632"/>
    </location>
</feature>
<evidence type="ECO:0000256" key="2">
    <source>
        <dbReference type="SAM" id="Phobius"/>
    </source>
</evidence>
<feature type="transmembrane region" description="Helical" evidence="2">
    <location>
        <begin position="188"/>
        <end position="210"/>
    </location>
</feature>
<keyword evidence="4" id="KW-1185">Reference proteome</keyword>
<gene>
    <name evidence="3" type="ORF">CSUI_008179</name>
</gene>
<evidence type="ECO:0000256" key="1">
    <source>
        <dbReference type="SAM" id="MobiDB-lite"/>
    </source>
</evidence>
<dbReference type="VEuPathDB" id="ToxoDB:CSUI_008179"/>
<feature type="compositionally biased region" description="Polar residues" evidence="1">
    <location>
        <begin position="332"/>
        <end position="346"/>
    </location>
</feature>
<comment type="caution">
    <text evidence="3">The sequence shown here is derived from an EMBL/GenBank/DDBJ whole genome shotgun (WGS) entry which is preliminary data.</text>
</comment>
<protein>
    <recommendedName>
        <fullName evidence="5">Transmembrane protein</fullName>
    </recommendedName>
</protein>
<evidence type="ECO:0000313" key="3">
    <source>
        <dbReference type="EMBL" id="PHJ17997.1"/>
    </source>
</evidence>
<feature type="region of interest" description="Disordered" evidence="1">
    <location>
        <begin position="551"/>
        <end position="740"/>
    </location>
</feature>
<feature type="compositionally biased region" description="Basic and acidic residues" evidence="1">
    <location>
        <begin position="609"/>
        <end position="618"/>
    </location>
</feature>
<dbReference type="RefSeq" id="XP_067919709.1">
    <property type="nucleotide sequence ID" value="XM_068068315.1"/>
</dbReference>
<dbReference type="EMBL" id="MIGC01004506">
    <property type="protein sequence ID" value="PHJ17997.1"/>
    <property type="molecule type" value="Genomic_DNA"/>
</dbReference>
<feature type="region of interest" description="Disordered" evidence="1">
    <location>
        <begin position="942"/>
        <end position="1008"/>
    </location>
</feature>
<keyword evidence="2" id="KW-1133">Transmembrane helix</keyword>
<proteinExistence type="predicted"/>
<evidence type="ECO:0008006" key="5">
    <source>
        <dbReference type="Google" id="ProtNLM"/>
    </source>
</evidence>
<reference evidence="3 4" key="1">
    <citation type="journal article" date="2017" name="Int. J. Parasitol.">
        <title>The genome of the protozoan parasite Cystoisospora suis and a reverse vaccinology approach to identify vaccine candidates.</title>
        <authorList>
            <person name="Palmieri N."/>
            <person name="Shrestha A."/>
            <person name="Ruttkowski B."/>
            <person name="Beck T."/>
            <person name="Vogl C."/>
            <person name="Tomley F."/>
            <person name="Blake D.P."/>
            <person name="Joachim A."/>
        </authorList>
    </citation>
    <scope>NUCLEOTIDE SEQUENCE [LARGE SCALE GENOMIC DNA]</scope>
    <source>
        <strain evidence="3 4">Wien I</strain>
    </source>
</reference>
<dbReference type="OrthoDB" id="331384at2759"/>
<accession>A0A2C6KKB7</accession>
<dbReference type="GeneID" id="94431526"/>
<keyword evidence="2" id="KW-0472">Membrane</keyword>
<sequence>MTLASPGGRCWAVSAERQREILVLSAQQQGNICTPRGSCMDMPSGTTTHITETGSTAPIRSPRAVFELAAAGYGGTRFTKTRTACAYDRVHMTAGRKSLGGAAASALRRFLNCDRYRKLAAGPAQNGTLSAWPRAGAGTIHRGVDRVEDAGHSFRSLNPATATNHAKERLSESKLLDKIYRADRRPRYAYGGSGSYLFFVLVSLAVYLILMPSFQSNRPQRLPHPPAGWHSCPCVVSGPSCDGSKECYDRGACTCASQRGHPPPGFTSHRFFPGLLKFPVPSWLFSYGPYTVLGAEAAIAKKPRVEDRRNGSDSQEVGWPPEAFPPLAGPDSQKTARNSGERTQISPPVGDEFVASLVSTSLIWLTGSVLRRKLEGTPLHADSMRLHQVRVLSAAEDIEGSVSEENRDAASGQTSSRTGRGNIDPAGSLFVNSKADSLAAGKTRGASEPTPSVGKNAGPQTPESVARVRQRGLQAHAVGEKEQQAKEIELAQRPESGPAHNSTLRAASLAAGDIDVDKGAVAPLPSLQRSLSRFSVTEGATAFRAVIPGEFRRRSGPGDTPFAQSRTTGLVSGTFGTSEQGQPAKETAGTAGPTVFDEANTPATTAGYSREEERKWSEPAEPSAEQKGSSSSKSKRSESSAEVPDGEEQLLAAVPGERGNFGTSHMIQNIDENSVGDSGGTNMFPRPSDSSRELSGLPTHSGNEDLDNGALPTNVPDDQHRQGGGGERLSLERRNFENATANPVTPVVRDEEYSSELLETPFPPVVPRSQPHIPLLPAEKDPRDSPLYLFLSKVRRPDRPRYRQRQTEFQDVWHPLTFSDVAEHEHAQDRHSPLSGTRTGQGATLWNLGFSEERVPQPYGPGNHISRETRNAAVESTFSGLAGIRNSRLGWKQAYVRPGLGAAEASDPVANDWDPEKSPKRLGGAPLVDFSPEELARMKTEPIESSTHAPGRESVTPSPSVWRPSMLKQRPEDPLSEDGREHPWDSFHVTRQLRRTGENAGGADVDAREGGELLFDDLMQIPTPVPHVAAELLSSANPDSSEGI</sequence>
<feature type="region of interest" description="Disordered" evidence="1">
    <location>
        <begin position="398"/>
        <end position="470"/>
    </location>
</feature>
<dbReference type="AlphaFoldDB" id="A0A2C6KKB7"/>
<feature type="region of interest" description="Disordered" evidence="1">
    <location>
        <begin position="303"/>
        <end position="348"/>
    </location>
</feature>
<feature type="region of interest" description="Disordered" evidence="1">
    <location>
        <begin position="904"/>
        <end position="927"/>
    </location>
</feature>
<feature type="compositionally biased region" description="Polar residues" evidence="1">
    <location>
        <begin position="562"/>
        <end position="581"/>
    </location>
</feature>
<feature type="compositionally biased region" description="Polar residues" evidence="1">
    <location>
        <begin position="661"/>
        <end position="676"/>
    </location>
</feature>
<name>A0A2C6KKB7_9APIC</name>